<evidence type="ECO:0000313" key="1">
    <source>
        <dbReference type="EMBL" id="KKB84067.1"/>
    </source>
</evidence>
<dbReference type="RefSeq" id="WP_046135586.1">
    <property type="nucleotide sequence ID" value="NZ_FQVC01000002.1"/>
</dbReference>
<dbReference type="PATRIC" id="fig|1121477.3.peg.3646"/>
<dbReference type="EMBL" id="LAJF01000084">
    <property type="protein sequence ID" value="KKB84067.1"/>
    <property type="molecule type" value="Genomic_DNA"/>
</dbReference>
<protein>
    <submittedName>
        <fullName evidence="1">Uncharacterized protein</fullName>
    </submittedName>
</protein>
<reference evidence="1 3" key="1">
    <citation type="submission" date="2015-03" db="EMBL/GenBank/DDBJ databases">
        <authorList>
            <person name="Hassan Y.I."/>
            <person name="Lepp D."/>
            <person name="Zhou T."/>
        </authorList>
    </citation>
    <scope>NUCLEOTIDE SEQUENCE [LARGE SCALE GENOMIC DNA]</scope>
    <source>
        <strain evidence="1 3">DSM 17137</strain>
    </source>
</reference>
<reference evidence="2 4" key="2">
    <citation type="submission" date="2016-11" db="EMBL/GenBank/DDBJ databases">
        <authorList>
            <person name="Jaros S."/>
            <person name="Januszkiewicz K."/>
            <person name="Wedrychowicz H."/>
        </authorList>
    </citation>
    <scope>NUCLEOTIDE SEQUENCE [LARGE SCALE GENOMIC DNA]</scope>
    <source>
        <strain evidence="2 4">DSM 17137</strain>
    </source>
</reference>
<dbReference type="Proteomes" id="UP000033608">
    <property type="component" value="Unassembled WGS sequence"/>
</dbReference>
<dbReference type="OrthoDB" id="7605604at2"/>
<name>A0A0F5LQY1_9HYPH</name>
<accession>A0A0F5LQY1</accession>
<evidence type="ECO:0000313" key="4">
    <source>
        <dbReference type="Proteomes" id="UP000184533"/>
    </source>
</evidence>
<dbReference type="Proteomes" id="UP000184533">
    <property type="component" value="Unassembled WGS sequence"/>
</dbReference>
<gene>
    <name evidence="2" type="ORF">SAMN02745223_00746</name>
    <name evidence="1" type="ORF">VW29_12465</name>
</gene>
<sequence length="76" mass="8341">MPQRPSNREIKALTHLGEDNALGPGDFKDIGEKVFAGMLKKGWVIEAPGLPGKYRATIKGLTIHEGEIIFAGRLRK</sequence>
<organism evidence="1 3">
    <name type="scientific">Devosia limi DSM 17137</name>
    <dbReference type="NCBI Taxonomy" id="1121477"/>
    <lineage>
        <taxon>Bacteria</taxon>
        <taxon>Pseudomonadati</taxon>
        <taxon>Pseudomonadota</taxon>
        <taxon>Alphaproteobacteria</taxon>
        <taxon>Hyphomicrobiales</taxon>
        <taxon>Devosiaceae</taxon>
        <taxon>Devosia</taxon>
    </lineage>
</organism>
<dbReference type="STRING" id="1121477.SAMN02745223_00746"/>
<keyword evidence="3" id="KW-1185">Reference proteome</keyword>
<proteinExistence type="predicted"/>
<dbReference type="EMBL" id="FQVC01000002">
    <property type="protein sequence ID" value="SHE63603.1"/>
    <property type="molecule type" value="Genomic_DNA"/>
</dbReference>
<evidence type="ECO:0000313" key="3">
    <source>
        <dbReference type="Proteomes" id="UP000033608"/>
    </source>
</evidence>
<dbReference type="AlphaFoldDB" id="A0A0F5LQY1"/>
<evidence type="ECO:0000313" key="2">
    <source>
        <dbReference type="EMBL" id="SHE63603.1"/>
    </source>
</evidence>